<gene>
    <name evidence="1" type="ORF">EZS27_017455</name>
</gene>
<dbReference type="Pfam" id="PF14123">
    <property type="entry name" value="DUF4290"/>
    <property type="match status" value="1"/>
</dbReference>
<accession>A0A5J4RM81</accession>
<organism evidence="1">
    <name type="scientific">termite gut metagenome</name>
    <dbReference type="NCBI Taxonomy" id="433724"/>
    <lineage>
        <taxon>unclassified sequences</taxon>
        <taxon>metagenomes</taxon>
        <taxon>organismal metagenomes</taxon>
    </lineage>
</organism>
<evidence type="ECO:0000313" key="1">
    <source>
        <dbReference type="EMBL" id="KAA6334200.1"/>
    </source>
</evidence>
<dbReference type="InterPro" id="IPR025632">
    <property type="entry name" value="DUF4290"/>
</dbReference>
<sequence>MPLPEYGRSIQSMVDHALTIENRDERQLCAKTIINIMGNLYPHFRDMPEFTHKLWDHLAIMSDFQLDIDYPYELIQKDKLVTKPDKVPYPKKGVRYRHYGYLLEVLVQKACEFPEGDERDNLVALIANHMKKNYILWNKETIDEQKVANDLMEYSKGLIKLDSELTKLMEKRYSTYVRKPKTVKKQQRPKSFF</sequence>
<comment type="caution">
    <text evidence="1">The sequence shown here is derived from an EMBL/GenBank/DDBJ whole genome shotgun (WGS) entry which is preliminary data.</text>
</comment>
<proteinExistence type="predicted"/>
<evidence type="ECO:0008006" key="2">
    <source>
        <dbReference type="Google" id="ProtNLM"/>
    </source>
</evidence>
<dbReference type="EMBL" id="SNRY01001024">
    <property type="protein sequence ID" value="KAA6334200.1"/>
    <property type="molecule type" value="Genomic_DNA"/>
</dbReference>
<reference evidence="1" key="1">
    <citation type="submission" date="2019-03" db="EMBL/GenBank/DDBJ databases">
        <title>Single cell metagenomics reveals metabolic interactions within the superorganism composed of flagellate Streblomastix strix and complex community of Bacteroidetes bacteria on its surface.</title>
        <authorList>
            <person name="Treitli S.C."/>
            <person name="Kolisko M."/>
            <person name="Husnik F."/>
            <person name="Keeling P."/>
            <person name="Hampl V."/>
        </authorList>
    </citation>
    <scope>NUCLEOTIDE SEQUENCE</scope>
    <source>
        <strain evidence="1">STM</strain>
    </source>
</reference>
<dbReference type="AlphaFoldDB" id="A0A5J4RM81"/>
<protein>
    <recommendedName>
        <fullName evidence="2">DUF4290 domain-containing protein</fullName>
    </recommendedName>
</protein>
<name>A0A5J4RM81_9ZZZZ</name>